<comment type="caution">
    <text evidence="2">The sequence shown here is derived from an EMBL/GenBank/DDBJ whole genome shotgun (WGS) entry which is preliminary data.</text>
</comment>
<organism evidence="2 3">
    <name type="scientific">Peptoclostridium litorale DSM 5388</name>
    <dbReference type="NCBI Taxonomy" id="1121324"/>
    <lineage>
        <taxon>Bacteria</taxon>
        <taxon>Bacillati</taxon>
        <taxon>Bacillota</taxon>
        <taxon>Clostridia</taxon>
        <taxon>Peptostreptococcales</taxon>
        <taxon>Peptoclostridiaceae</taxon>
        <taxon>Peptoclostridium</taxon>
    </lineage>
</organism>
<dbReference type="PANTHER" id="PTHR39201:SF1">
    <property type="entry name" value="FLAVODOXIN-LIKE DOMAIN-CONTAINING PROTEIN"/>
    <property type="match status" value="1"/>
</dbReference>
<name>A0A069RHE1_PEPLI</name>
<dbReference type="GO" id="GO:0016651">
    <property type="term" value="F:oxidoreductase activity, acting on NAD(P)H"/>
    <property type="evidence" value="ECO:0007669"/>
    <property type="project" value="UniProtKB-ARBA"/>
</dbReference>
<evidence type="ECO:0000259" key="1">
    <source>
        <dbReference type="Pfam" id="PF12682"/>
    </source>
</evidence>
<evidence type="ECO:0000313" key="3">
    <source>
        <dbReference type="Proteomes" id="UP000027946"/>
    </source>
</evidence>
<sequence length="169" mass="19009">MKKLVVYYSLSESTRYIANSIAEATGADVIRIRPKNEIKREGIMKYIQGGRQVLRGEEPELEDFENDLSGYDMIFVGTPVWASSCAPAIKAFLRHVDFRGLEEGKMAFFACCGMSKGNAFEDMKNAISGSEMEIIGEKSFKEPVKGDVKKAKDAMDWAIEIINRIEVYM</sequence>
<dbReference type="InterPro" id="IPR008254">
    <property type="entry name" value="Flavodoxin/NO_synth"/>
</dbReference>
<dbReference type="Proteomes" id="UP000027946">
    <property type="component" value="Unassembled WGS sequence"/>
</dbReference>
<dbReference type="Gene3D" id="3.40.50.360">
    <property type="match status" value="1"/>
</dbReference>
<dbReference type="AlphaFoldDB" id="A0A069RHE1"/>
<proteinExistence type="predicted"/>
<keyword evidence="3" id="KW-1185">Reference proteome</keyword>
<feature type="domain" description="Flavodoxin-like" evidence="1">
    <location>
        <begin position="2"/>
        <end position="129"/>
    </location>
</feature>
<dbReference type="Pfam" id="PF12682">
    <property type="entry name" value="Flavodoxin_4"/>
    <property type="match status" value="1"/>
</dbReference>
<dbReference type="RefSeq" id="WP_038260830.1">
    <property type="nucleotide sequence ID" value="NZ_FSRH01000001.1"/>
</dbReference>
<protein>
    <recommendedName>
        <fullName evidence="1">Flavodoxin-like domain-containing protein</fullName>
    </recommendedName>
</protein>
<dbReference type="PANTHER" id="PTHR39201">
    <property type="entry name" value="EXPORTED PROTEIN-RELATED"/>
    <property type="match status" value="1"/>
</dbReference>
<reference evidence="2 3" key="1">
    <citation type="submission" date="2014-03" db="EMBL/GenBank/DDBJ databases">
        <title>Genome sequence of Clostridium litorale W6, DSM 5388.</title>
        <authorList>
            <person name="Poehlein A."/>
            <person name="Jagirdar A."/>
            <person name="Khonsari B."/>
            <person name="Chibani C.M."/>
            <person name="Gutierrez Gutierrez D.A."/>
            <person name="Davydova E."/>
            <person name="Alghaithi H.S."/>
            <person name="Nair K.P."/>
            <person name="Dhamotharan K."/>
            <person name="Chandran L."/>
            <person name="G W."/>
            <person name="Daniel R."/>
        </authorList>
    </citation>
    <scope>NUCLEOTIDE SEQUENCE [LARGE SCALE GENOMIC DNA]</scope>
    <source>
        <strain evidence="2 3">W6</strain>
    </source>
</reference>
<dbReference type="InterPro" id="IPR029039">
    <property type="entry name" value="Flavoprotein-like_sf"/>
</dbReference>
<dbReference type="GO" id="GO:0010181">
    <property type="term" value="F:FMN binding"/>
    <property type="evidence" value="ECO:0007669"/>
    <property type="project" value="InterPro"/>
</dbReference>
<dbReference type="STRING" id="1121324.CLIT_2c00470"/>
<dbReference type="eggNOG" id="COG0716">
    <property type="taxonomic scope" value="Bacteria"/>
</dbReference>
<dbReference type="SUPFAM" id="SSF52218">
    <property type="entry name" value="Flavoproteins"/>
    <property type="match status" value="1"/>
</dbReference>
<accession>A0A069RHE1</accession>
<gene>
    <name evidence="2" type="ORF">CLIT_2c00470</name>
</gene>
<dbReference type="EMBL" id="JJMM01000002">
    <property type="protein sequence ID" value="KDR96441.1"/>
    <property type="molecule type" value="Genomic_DNA"/>
</dbReference>
<evidence type="ECO:0000313" key="2">
    <source>
        <dbReference type="EMBL" id="KDR96441.1"/>
    </source>
</evidence>
<dbReference type="OrthoDB" id="9806505at2"/>